<organism evidence="1 2">
    <name type="scientific">Ajellomyces capsulatus</name>
    <name type="common">Darling's disease fungus</name>
    <name type="synonym">Histoplasma capsulatum</name>
    <dbReference type="NCBI Taxonomy" id="5037"/>
    <lineage>
        <taxon>Eukaryota</taxon>
        <taxon>Fungi</taxon>
        <taxon>Dikarya</taxon>
        <taxon>Ascomycota</taxon>
        <taxon>Pezizomycotina</taxon>
        <taxon>Eurotiomycetes</taxon>
        <taxon>Eurotiomycetidae</taxon>
        <taxon>Onygenales</taxon>
        <taxon>Ajellomycetaceae</taxon>
        <taxon>Histoplasma</taxon>
    </lineage>
</organism>
<evidence type="ECO:0000313" key="2">
    <source>
        <dbReference type="Proteomes" id="UP000663671"/>
    </source>
</evidence>
<proteinExistence type="predicted"/>
<dbReference type="EMBL" id="CP069114">
    <property type="protein sequence ID" value="QSS64928.1"/>
    <property type="molecule type" value="Genomic_DNA"/>
</dbReference>
<protein>
    <submittedName>
        <fullName evidence="1">Uncharacterized protein</fullName>
    </submittedName>
</protein>
<reference evidence="1" key="1">
    <citation type="submission" date="2021-01" db="EMBL/GenBank/DDBJ databases">
        <title>Chromosome-level genome assembly of a human fungal pathogen reveals clustering of transcriptionally co-regulated genes.</title>
        <authorList>
            <person name="Voorhies M."/>
            <person name="Cohen S."/>
            <person name="Shea T.P."/>
            <person name="Petrus S."/>
            <person name="Munoz J.F."/>
            <person name="Poplawski S."/>
            <person name="Goldman W.E."/>
            <person name="Michael T."/>
            <person name="Cuomo C.A."/>
            <person name="Sil A."/>
            <person name="Beyhan S."/>
        </authorList>
    </citation>
    <scope>NUCLEOTIDE SEQUENCE</scope>
    <source>
        <strain evidence="1">WU24</strain>
    </source>
</reference>
<dbReference type="VEuPathDB" id="FungiDB:I7I51_02003"/>
<accession>A0A8A1ME87</accession>
<gene>
    <name evidence="1" type="ORF">I7I51_02003</name>
</gene>
<sequence length="298" mass="34351">MAILPRNNPRFLTLLRARWASDTGHLERMSSAGVIVTIVCRYESHRFGNPQTHRRNFETLLLPANAPSLIEQHLEERFEWMTVLKESSYYGKTCNSAEVYTISMIDDRSQRNCHMDITFIQIRGPLEACKNLWIRNLRRQSSNNASRRNQLDSTHEYIEDQPMITVFFGSGEMETYLHNHNFQHSLKIASLRVGTAPVGTAPVGTSPVMWSMTGQVLFSRHPVQTSTEVRYTAYLHTVNFIIRRTPPHLAVHQYKFLNDKIGRVDAIQNVEFVWKICDNPSLGTKRECGKRGLQKVAY</sequence>
<dbReference type="AlphaFoldDB" id="A0A8A1ME87"/>
<evidence type="ECO:0000313" key="1">
    <source>
        <dbReference type="EMBL" id="QSS64928.1"/>
    </source>
</evidence>
<dbReference type="OrthoDB" id="10425022at2759"/>
<name>A0A8A1ME87_AJECA</name>
<dbReference type="Proteomes" id="UP000663671">
    <property type="component" value="Chromosome 1"/>
</dbReference>